<evidence type="ECO:0000256" key="7">
    <source>
        <dbReference type="ARBA" id="ARBA00022967"/>
    </source>
</evidence>
<feature type="compositionally biased region" description="Acidic residues" evidence="8">
    <location>
        <begin position="448"/>
        <end position="459"/>
    </location>
</feature>
<keyword evidence="2" id="KW-0813">Transport</keyword>
<keyword evidence="4" id="KW-0547">Nucleotide-binding</keyword>
<dbReference type="RefSeq" id="WP_174136930.1">
    <property type="nucleotide sequence ID" value="NZ_JABUFE010000003.1"/>
</dbReference>
<comment type="caution">
    <text evidence="10">The sequence shown here is derived from an EMBL/GenBank/DDBJ whole genome shotgun (WGS) entry which is preliminary data.</text>
</comment>
<dbReference type="InterPro" id="IPR040627">
    <property type="entry name" value="T3SS_ATPase_C"/>
</dbReference>
<sequence>MSTIDFDCLKAEIAQLSPTRRIGRVSSVYGGVIEVEGLSDEGRLGDQTEIMTSDGIVSGEVLQLRPETLAILPDHDPVGVAIGDTVHLNGQAGLAPHDGWIGRVIDPFGKPLDGKPLLRGPEARNLRSAPPEPTKRRSFGGRLETGLTAFNTMLPIVSGQRIGLFAGSGVGKSTLLSQLARGLEADVVVIALVGERGREVGEFIQNVLGPDGMKRSVVVAATSDRSPLVRRRCAWAAMTVAEHFRDQGNSVLFLADSITRFAEAHREIALASGEAASLRGFPASTSQAIMSLCERAGPGQDDQGDITAVLSVLVAGSDMDEPIADITRGVLDGHVVLDREIAERGRFPAVDLLRSVSRSLPHAANPEENQVIEEFRRLMGTYQRSEMMIKAGLYAAGSDPELDRAIRLWPRLDAFLSEHEEADTAASFYRLAEIMGRTSLFPAPEIPDNPEDESVANPA</sequence>
<dbReference type="InterPro" id="IPR000194">
    <property type="entry name" value="ATPase_F1/V1/A1_a/bsu_nucl-bd"/>
</dbReference>
<keyword evidence="7" id="KW-1278">Translocase</keyword>
<organism evidence="10 11">
    <name type="scientific">Parasulfitobacter algicola</name>
    <dbReference type="NCBI Taxonomy" id="2614809"/>
    <lineage>
        <taxon>Bacteria</taxon>
        <taxon>Pseudomonadati</taxon>
        <taxon>Pseudomonadota</taxon>
        <taxon>Alphaproteobacteria</taxon>
        <taxon>Rhodobacterales</taxon>
        <taxon>Roseobacteraceae</taxon>
        <taxon>Parasulfitobacter</taxon>
    </lineage>
</organism>
<evidence type="ECO:0000256" key="6">
    <source>
        <dbReference type="ARBA" id="ARBA00022927"/>
    </source>
</evidence>
<dbReference type="NCBIfam" id="TIGR01026">
    <property type="entry name" value="fliI_yscN"/>
    <property type="match status" value="1"/>
</dbReference>
<feature type="domain" description="AAA+ ATPase" evidence="9">
    <location>
        <begin position="158"/>
        <end position="342"/>
    </location>
</feature>
<gene>
    <name evidence="10" type="ORF">HRQ87_07670</name>
</gene>
<feature type="region of interest" description="Disordered" evidence="8">
    <location>
        <begin position="116"/>
        <end position="140"/>
    </location>
</feature>
<keyword evidence="3" id="KW-0963">Cytoplasm</keyword>
<evidence type="ECO:0000256" key="4">
    <source>
        <dbReference type="ARBA" id="ARBA00022741"/>
    </source>
</evidence>
<dbReference type="SMART" id="SM00382">
    <property type="entry name" value="AAA"/>
    <property type="match status" value="1"/>
</dbReference>
<reference evidence="10 11" key="1">
    <citation type="submission" date="2020-06" db="EMBL/GenBank/DDBJ databases">
        <title>Sulfitobacter algicola sp. nov., isolated from green algae.</title>
        <authorList>
            <person name="Wang C."/>
        </authorList>
    </citation>
    <scope>NUCLEOTIDE SEQUENCE [LARGE SCALE GENOMIC DNA]</scope>
    <source>
        <strain evidence="10 11">1151</strain>
    </source>
</reference>
<dbReference type="InterPro" id="IPR027417">
    <property type="entry name" value="P-loop_NTPase"/>
</dbReference>
<evidence type="ECO:0000256" key="1">
    <source>
        <dbReference type="ARBA" id="ARBA00004496"/>
    </source>
</evidence>
<evidence type="ECO:0000313" key="10">
    <source>
        <dbReference type="EMBL" id="NSX54680.1"/>
    </source>
</evidence>
<dbReference type="PANTHER" id="PTHR15184">
    <property type="entry name" value="ATP SYNTHASE"/>
    <property type="match status" value="1"/>
</dbReference>
<dbReference type="Pfam" id="PF18269">
    <property type="entry name" value="T3SS_ATPase_C"/>
    <property type="match status" value="1"/>
</dbReference>
<accession>A0ABX2IQP5</accession>
<comment type="subcellular location">
    <subcellularLocation>
        <location evidence="1">Cytoplasm</location>
    </subcellularLocation>
</comment>
<keyword evidence="11" id="KW-1185">Reference proteome</keyword>
<evidence type="ECO:0000256" key="3">
    <source>
        <dbReference type="ARBA" id="ARBA00022490"/>
    </source>
</evidence>
<dbReference type="Proteomes" id="UP000777935">
    <property type="component" value="Unassembled WGS sequence"/>
</dbReference>
<dbReference type="Gene3D" id="3.40.50.12240">
    <property type="match status" value="1"/>
</dbReference>
<evidence type="ECO:0000256" key="8">
    <source>
        <dbReference type="SAM" id="MobiDB-lite"/>
    </source>
</evidence>
<proteinExistence type="predicted"/>
<dbReference type="SUPFAM" id="SSF52540">
    <property type="entry name" value="P-loop containing nucleoside triphosphate hydrolases"/>
    <property type="match status" value="1"/>
</dbReference>
<keyword evidence="6" id="KW-0653">Protein transport</keyword>
<evidence type="ECO:0000313" key="11">
    <source>
        <dbReference type="Proteomes" id="UP000777935"/>
    </source>
</evidence>
<keyword evidence="5" id="KW-0067">ATP-binding</keyword>
<name>A0ABX2IQP5_9RHOB</name>
<dbReference type="Pfam" id="PF00006">
    <property type="entry name" value="ATP-synt_ab"/>
    <property type="match status" value="1"/>
</dbReference>
<dbReference type="InterPro" id="IPR005714">
    <property type="entry name" value="ATPase_T3SS_FliI/YscN"/>
</dbReference>
<dbReference type="InterPro" id="IPR050053">
    <property type="entry name" value="ATPase_alpha/beta_chains"/>
</dbReference>
<dbReference type="PANTHER" id="PTHR15184:SF9">
    <property type="entry name" value="SPI-1 TYPE 3 SECRETION SYSTEM ATPASE"/>
    <property type="match status" value="1"/>
</dbReference>
<protein>
    <submittedName>
        <fullName evidence="10">FliI/YscN family ATPase</fullName>
    </submittedName>
</protein>
<dbReference type="EMBL" id="JABUFE010000003">
    <property type="protein sequence ID" value="NSX54680.1"/>
    <property type="molecule type" value="Genomic_DNA"/>
</dbReference>
<dbReference type="InterPro" id="IPR003593">
    <property type="entry name" value="AAA+_ATPase"/>
</dbReference>
<evidence type="ECO:0000256" key="5">
    <source>
        <dbReference type="ARBA" id="ARBA00022840"/>
    </source>
</evidence>
<evidence type="ECO:0000259" key="9">
    <source>
        <dbReference type="SMART" id="SM00382"/>
    </source>
</evidence>
<dbReference type="CDD" id="cd01136">
    <property type="entry name" value="ATPase_flagellum-secretory_path_III"/>
    <property type="match status" value="1"/>
</dbReference>
<evidence type="ECO:0000256" key="2">
    <source>
        <dbReference type="ARBA" id="ARBA00022448"/>
    </source>
</evidence>
<feature type="region of interest" description="Disordered" evidence="8">
    <location>
        <begin position="440"/>
        <end position="459"/>
    </location>
</feature>